<dbReference type="Proteomes" id="UP001163823">
    <property type="component" value="Chromosome 5"/>
</dbReference>
<accession>A0AAD7M3L2</accession>
<feature type="region of interest" description="Disordered" evidence="1">
    <location>
        <begin position="68"/>
        <end position="105"/>
    </location>
</feature>
<organism evidence="3 4">
    <name type="scientific">Quillaja saponaria</name>
    <name type="common">Soap bark tree</name>
    <dbReference type="NCBI Taxonomy" id="32244"/>
    <lineage>
        <taxon>Eukaryota</taxon>
        <taxon>Viridiplantae</taxon>
        <taxon>Streptophyta</taxon>
        <taxon>Embryophyta</taxon>
        <taxon>Tracheophyta</taxon>
        <taxon>Spermatophyta</taxon>
        <taxon>Magnoliopsida</taxon>
        <taxon>eudicotyledons</taxon>
        <taxon>Gunneridae</taxon>
        <taxon>Pentapetalae</taxon>
        <taxon>rosids</taxon>
        <taxon>fabids</taxon>
        <taxon>Fabales</taxon>
        <taxon>Quillajaceae</taxon>
        <taxon>Quillaja</taxon>
    </lineage>
</organism>
<protein>
    <submittedName>
        <fullName evidence="3">Uncharacterized protein</fullName>
    </submittedName>
</protein>
<sequence>MMKCMRIELYVQLLLWCIARTVQLTTGTELETMETIKNSLKKLFKLDNLSCPEDKTPNAPSLVDLFSPDQLGNATPYSEGNGETNTGGGARQTTADLAPAADQGCSPYNFPLYLNA</sequence>
<keyword evidence="2" id="KW-0732">Signal</keyword>
<reference evidence="3" key="1">
    <citation type="journal article" date="2023" name="Science">
        <title>Elucidation of the pathway for biosynthesis of saponin adjuvants from the soapbark tree.</title>
        <authorList>
            <person name="Reed J."/>
            <person name="Orme A."/>
            <person name="El-Demerdash A."/>
            <person name="Owen C."/>
            <person name="Martin L.B.B."/>
            <person name="Misra R.C."/>
            <person name="Kikuchi S."/>
            <person name="Rejzek M."/>
            <person name="Martin A.C."/>
            <person name="Harkess A."/>
            <person name="Leebens-Mack J."/>
            <person name="Louveau T."/>
            <person name="Stephenson M.J."/>
            <person name="Osbourn A."/>
        </authorList>
    </citation>
    <scope>NUCLEOTIDE SEQUENCE</scope>
    <source>
        <strain evidence="3">S10</strain>
    </source>
</reference>
<feature type="chain" id="PRO_5042231969" evidence="2">
    <location>
        <begin position="28"/>
        <end position="116"/>
    </location>
</feature>
<feature type="signal peptide" evidence="2">
    <location>
        <begin position="1"/>
        <end position="27"/>
    </location>
</feature>
<dbReference type="AlphaFoldDB" id="A0AAD7M3L2"/>
<comment type="caution">
    <text evidence="3">The sequence shown here is derived from an EMBL/GenBank/DDBJ whole genome shotgun (WGS) entry which is preliminary data.</text>
</comment>
<evidence type="ECO:0000313" key="3">
    <source>
        <dbReference type="EMBL" id="KAJ7968065.1"/>
    </source>
</evidence>
<dbReference type="KEGG" id="qsa:O6P43_012224"/>
<keyword evidence="4" id="KW-1185">Reference proteome</keyword>
<dbReference type="EMBL" id="JARAOO010000005">
    <property type="protein sequence ID" value="KAJ7968065.1"/>
    <property type="molecule type" value="Genomic_DNA"/>
</dbReference>
<evidence type="ECO:0000256" key="2">
    <source>
        <dbReference type="SAM" id="SignalP"/>
    </source>
</evidence>
<evidence type="ECO:0000256" key="1">
    <source>
        <dbReference type="SAM" id="MobiDB-lite"/>
    </source>
</evidence>
<proteinExistence type="predicted"/>
<evidence type="ECO:0000313" key="4">
    <source>
        <dbReference type="Proteomes" id="UP001163823"/>
    </source>
</evidence>
<gene>
    <name evidence="3" type="ORF">O6P43_012224</name>
</gene>
<name>A0AAD7M3L2_QUISA</name>